<proteinExistence type="predicted"/>
<sequence>MSQNNLLYDLNLNDIDVSSLAGLASLFRVVDEPKCPEVRIGESIKLHDYIDMSYKGNILPYNKETQQMLRLEEEKVLLPSLTNVEDVDDLIKRLNDIKISDEQDDYSAGIVIQIVTRFLAYSLQFRRSISSVPTERLSSAVAAVSDYRSALIDLSNPFTTISCKDLVSDFLEKAQHYLKLPFNPYNDPTGDIKAAINGVAPFQITGGTIQPYESEATFMENLYRQTAGQHKSFDKAAHIAGTITPFGFKEYVRHRIPMKRVVNGAYICYVDPLNKTYYYTTLILDEFRFKILKNLLIYEIISGKAAYIHSALYFYMSMCTCEEDFNLMNEYGVIQWGFPLKGYSEFREKMDELLE</sequence>
<feature type="non-terminal residue" evidence="1">
    <location>
        <position position="355"/>
    </location>
</feature>
<reference evidence="1" key="1">
    <citation type="submission" date="2021-06" db="EMBL/GenBank/DDBJ databases">
        <authorList>
            <person name="Kallberg Y."/>
            <person name="Tangrot J."/>
            <person name="Rosling A."/>
        </authorList>
    </citation>
    <scope>NUCLEOTIDE SEQUENCE</scope>
    <source>
        <strain evidence="1">MA461A</strain>
    </source>
</reference>
<protein>
    <submittedName>
        <fullName evidence="1">11419_t:CDS:1</fullName>
    </submittedName>
</protein>
<accession>A0ACA9QGL2</accession>
<dbReference type="Proteomes" id="UP000789920">
    <property type="component" value="Unassembled WGS sequence"/>
</dbReference>
<keyword evidence="2" id="KW-1185">Reference proteome</keyword>
<name>A0ACA9QGL2_9GLOM</name>
<gene>
    <name evidence="1" type="ORF">RPERSI_LOCUS14135</name>
</gene>
<comment type="caution">
    <text evidence="1">The sequence shown here is derived from an EMBL/GenBank/DDBJ whole genome shotgun (WGS) entry which is preliminary data.</text>
</comment>
<organism evidence="1 2">
    <name type="scientific">Racocetra persica</name>
    <dbReference type="NCBI Taxonomy" id="160502"/>
    <lineage>
        <taxon>Eukaryota</taxon>
        <taxon>Fungi</taxon>
        <taxon>Fungi incertae sedis</taxon>
        <taxon>Mucoromycota</taxon>
        <taxon>Glomeromycotina</taxon>
        <taxon>Glomeromycetes</taxon>
        <taxon>Diversisporales</taxon>
        <taxon>Gigasporaceae</taxon>
        <taxon>Racocetra</taxon>
    </lineage>
</organism>
<evidence type="ECO:0000313" key="1">
    <source>
        <dbReference type="EMBL" id="CAG8750487.1"/>
    </source>
</evidence>
<evidence type="ECO:0000313" key="2">
    <source>
        <dbReference type="Proteomes" id="UP000789920"/>
    </source>
</evidence>
<dbReference type="EMBL" id="CAJVQC010032202">
    <property type="protein sequence ID" value="CAG8750487.1"/>
    <property type="molecule type" value="Genomic_DNA"/>
</dbReference>